<protein>
    <recommendedName>
        <fullName evidence="2">DUF4190 domain-containing protein</fullName>
    </recommendedName>
</protein>
<dbReference type="RefSeq" id="WP_344096307.1">
    <property type="nucleotide sequence ID" value="NZ_BAAAOG010000008.1"/>
</dbReference>
<name>A0ABP5CPC4_9MICO</name>
<comment type="caution">
    <text evidence="3">The sequence shown here is derived from an EMBL/GenBank/DDBJ whole genome shotgun (WGS) entry which is preliminary data.</text>
</comment>
<reference evidence="4" key="1">
    <citation type="journal article" date="2019" name="Int. J. Syst. Evol. Microbiol.">
        <title>The Global Catalogue of Microorganisms (GCM) 10K type strain sequencing project: providing services to taxonomists for standard genome sequencing and annotation.</title>
        <authorList>
            <consortium name="The Broad Institute Genomics Platform"/>
            <consortium name="The Broad Institute Genome Sequencing Center for Infectious Disease"/>
            <person name="Wu L."/>
            <person name="Ma J."/>
        </authorList>
    </citation>
    <scope>NUCLEOTIDE SEQUENCE [LARGE SCALE GENOMIC DNA]</scope>
    <source>
        <strain evidence="4">JCM 14901</strain>
    </source>
</reference>
<dbReference type="Proteomes" id="UP001499933">
    <property type="component" value="Unassembled WGS sequence"/>
</dbReference>
<evidence type="ECO:0000313" key="3">
    <source>
        <dbReference type="EMBL" id="GAA1965945.1"/>
    </source>
</evidence>
<dbReference type="Pfam" id="PF13828">
    <property type="entry name" value="DUF4190"/>
    <property type="match status" value="1"/>
</dbReference>
<feature type="transmembrane region" description="Helical" evidence="1">
    <location>
        <begin position="20"/>
        <end position="45"/>
    </location>
</feature>
<proteinExistence type="predicted"/>
<keyword evidence="1" id="KW-0812">Transmembrane</keyword>
<feature type="transmembrane region" description="Helical" evidence="1">
    <location>
        <begin position="57"/>
        <end position="85"/>
    </location>
</feature>
<keyword evidence="1" id="KW-1133">Transmembrane helix</keyword>
<dbReference type="EMBL" id="BAAAOG010000008">
    <property type="protein sequence ID" value="GAA1965945.1"/>
    <property type="molecule type" value="Genomic_DNA"/>
</dbReference>
<accession>A0ABP5CPC4</accession>
<sequence length="92" mass="9449">MTNPPAPVPQPGSPAAPRTNTFAIVAIVTVWFGAILGLVFGYIALSQIKRSGEGGHGLALAAVIIGWVAIACGIIFSIVFFSLFATSVSNGY</sequence>
<keyword evidence="1" id="KW-0472">Membrane</keyword>
<evidence type="ECO:0000313" key="4">
    <source>
        <dbReference type="Proteomes" id="UP001499933"/>
    </source>
</evidence>
<keyword evidence="4" id="KW-1185">Reference proteome</keyword>
<feature type="domain" description="DUF4190" evidence="2">
    <location>
        <begin position="23"/>
        <end position="76"/>
    </location>
</feature>
<gene>
    <name evidence="3" type="ORF">GCM10009776_31060</name>
</gene>
<dbReference type="InterPro" id="IPR025241">
    <property type="entry name" value="DUF4190"/>
</dbReference>
<evidence type="ECO:0000256" key="1">
    <source>
        <dbReference type="SAM" id="Phobius"/>
    </source>
</evidence>
<evidence type="ECO:0000259" key="2">
    <source>
        <dbReference type="Pfam" id="PF13828"/>
    </source>
</evidence>
<organism evidence="3 4">
    <name type="scientific">Microbacterium deminutum</name>
    <dbReference type="NCBI Taxonomy" id="344164"/>
    <lineage>
        <taxon>Bacteria</taxon>
        <taxon>Bacillati</taxon>
        <taxon>Actinomycetota</taxon>
        <taxon>Actinomycetes</taxon>
        <taxon>Micrococcales</taxon>
        <taxon>Microbacteriaceae</taxon>
        <taxon>Microbacterium</taxon>
    </lineage>
</organism>